<reference evidence="5" key="1">
    <citation type="submission" date="2016-10" db="EMBL/GenBank/DDBJ databases">
        <authorList>
            <person name="Varghese N."/>
            <person name="Submissions S."/>
        </authorList>
    </citation>
    <scope>NUCLEOTIDE SEQUENCE [LARGE SCALE GENOMIC DNA]</scope>
    <source>
        <strain evidence="5">DSM 100420</strain>
    </source>
</reference>
<proteinExistence type="predicted"/>
<dbReference type="InterPro" id="IPR022998">
    <property type="entry name" value="ThiamineP_synth_TenI"/>
</dbReference>
<gene>
    <name evidence="4" type="ORF">SAMN05444004_104128</name>
</gene>
<dbReference type="GO" id="GO:0009228">
    <property type="term" value="P:thiamine biosynthetic process"/>
    <property type="evidence" value="ECO:0007669"/>
    <property type="project" value="UniProtKB-KW"/>
</dbReference>
<dbReference type="GO" id="GO:0005737">
    <property type="term" value="C:cytoplasm"/>
    <property type="evidence" value="ECO:0007669"/>
    <property type="project" value="TreeGrafter"/>
</dbReference>
<dbReference type="AlphaFoldDB" id="A0A1H3NVY0"/>
<dbReference type="OrthoDB" id="7159061at2"/>
<protein>
    <submittedName>
        <fullName evidence="4">Thiamine-phosphate pyrophosphorylase</fullName>
    </submittedName>
</protein>
<keyword evidence="5" id="KW-1185">Reference proteome</keyword>
<name>A0A1H3NVY0_9RHOB</name>
<dbReference type="STRING" id="1244108.SAMN05444004_104128"/>
<dbReference type="PANTHER" id="PTHR20857:SF15">
    <property type="entry name" value="THIAMINE-PHOSPHATE SYNTHASE"/>
    <property type="match status" value="1"/>
</dbReference>
<comment type="pathway">
    <text evidence="1">Cofactor biosynthesis; thiamine diphosphate biosynthesis.</text>
</comment>
<dbReference type="Pfam" id="PF02581">
    <property type="entry name" value="TMP-TENI"/>
    <property type="match status" value="1"/>
</dbReference>
<dbReference type="GO" id="GO:0004789">
    <property type="term" value="F:thiamine-phosphate diphosphorylase activity"/>
    <property type="evidence" value="ECO:0007669"/>
    <property type="project" value="TreeGrafter"/>
</dbReference>
<dbReference type="RefSeq" id="WP_092644094.1">
    <property type="nucleotide sequence ID" value="NZ_FNPX01000004.1"/>
</dbReference>
<keyword evidence="2" id="KW-0784">Thiamine biosynthesis</keyword>
<dbReference type="InterPro" id="IPR013785">
    <property type="entry name" value="Aldolase_TIM"/>
</dbReference>
<accession>A0A1H3NVY0</accession>
<evidence type="ECO:0000313" key="5">
    <source>
        <dbReference type="Proteomes" id="UP000198914"/>
    </source>
</evidence>
<dbReference type="SUPFAM" id="SSF51391">
    <property type="entry name" value="Thiamin phosphate synthase"/>
    <property type="match status" value="1"/>
</dbReference>
<evidence type="ECO:0000313" key="4">
    <source>
        <dbReference type="EMBL" id="SDY92860.1"/>
    </source>
</evidence>
<dbReference type="PANTHER" id="PTHR20857">
    <property type="entry name" value="THIAMINE-PHOSPHATE PYROPHOSPHORYLASE"/>
    <property type="match status" value="1"/>
</dbReference>
<feature type="domain" description="Thiamine phosphate synthase/TenI" evidence="3">
    <location>
        <begin position="7"/>
        <end position="180"/>
    </location>
</feature>
<dbReference type="Proteomes" id="UP000198914">
    <property type="component" value="Unassembled WGS sequence"/>
</dbReference>
<evidence type="ECO:0000256" key="2">
    <source>
        <dbReference type="ARBA" id="ARBA00022977"/>
    </source>
</evidence>
<evidence type="ECO:0000256" key="1">
    <source>
        <dbReference type="ARBA" id="ARBA00004948"/>
    </source>
</evidence>
<dbReference type="CDD" id="cd00564">
    <property type="entry name" value="TMP_TenI"/>
    <property type="match status" value="1"/>
</dbReference>
<organism evidence="4 5">
    <name type="scientific">Jannaschia faecimaris</name>
    <dbReference type="NCBI Taxonomy" id="1244108"/>
    <lineage>
        <taxon>Bacteria</taxon>
        <taxon>Pseudomonadati</taxon>
        <taxon>Pseudomonadota</taxon>
        <taxon>Alphaproteobacteria</taxon>
        <taxon>Rhodobacterales</taxon>
        <taxon>Roseobacteraceae</taxon>
        <taxon>Jannaschia</taxon>
    </lineage>
</organism>
<dbReference type="Gene3D" id="3.20.20.70">
    <property type="entry name" value="Aldolase class I"/>
    <property type="match status" value="1"/>
</dbReference>
<dbReference type="InterPro" id="IPR036206">
    <property type="entry name" value="ThiamineP_synth_sf"/>
</dbReference>
<sequence length="203" mass="22078">MTDMPQLYLITPPEIDAGFEGRLSSVLDSNDIACLRLDLATKDEDRITRGVDLCREVAHRYEVPLIITDHSALVEKLGLDGVHLTDPRPLRKLRTDWGPDPIIGAFCGTSRHDGMAAGEAGADYVAFGPAGPAPLGTAGRAEPELFQWWSQMIELPVVAEGALDLATIETLKDATDFIALGEEIWSTEDPVKALRDLTAPFRA</sequence>
<dbReference type="EMBL" id="FNPX01000004">
    <property type="protein sequence ID" value="SDY92860.1"/>
    <property type="molecule type" value="Genomic_DNA"/>
</dbReference>
<evidence type="ECO:0000259" key="3">
    <source>
        <dbReference type="Pfam" id="PF02581"/>
    </source>
</evidence>